<gene>
    <name evidence="1" type="ORF">J2N86_13545</name>
</gene>
<evidence type="ECO:0000313" key="1">
    <source>
        <dbReference type="EMBL" id="USQ13680.1"/>
    </source>
</evidence>
<sequence length="970" mass="109619">MISLDKIEKIKVLLQQYTRENSDPGSPLVIQQLQKWVDSTSNYADHTIIESQLASILIHNFLEPSDSQAALAFKIALPSIFQKQELKKSLKCVALSQTEKDLFSEIYLQNILEVTHASRITGAVNFFAPDNHRDAQGVILRTTPSRDLIKIISTNNAFYTHILEILFERQDKEALRFQAQTLKSWFQQLGNEENILAPYSSEEREQWINRIKNCLSWSETSLISKVHCIRILQCFGDVSDEIKNDLWEAVEKLKTLALVQLDENEDDAIGLNLLLKDAYERRKDMWEGALTFIPSSPELVLEQIEADNESETVMQKSNYTGLMLMAAKLNEQQLNRALALCLTNASIERYTPNLASDAFFALIRAHKRHFPEALLQRFLNTINDTHLSTENERITDRHSFNALILLTSNNSILLNTLTEIIFSRMRHPDPKVRASVYCLDELDLFVLGLPEIPEELITNLMLAIAEQTHGDSVKSALKSVVRKLSVMQLAKYIQRCFPALSSDNKDEKIKAINIIAELAAPLSPCPDDIILKLITLSKNLDGEVSFAARTALKSLKPHLFLLKKGLINEMLESGHDDYRFTALIELAPLMSTTDCAGDLIPNLMNAAIDHDDDAELKVKALSLLIPKFSESQLDAYVALCLQELQNMKWLSIIPVHMFSGQLDAFIKKHEELLKSPDVDIREQVFWGFLMIFSAVPIRPSGRVLIDCIKMLKDEDFVYGVEEVIPQVMHLVADEYVNEVYELFIAIITSNVGSSDLMNAALNGLAKLVPRLSQEQITMMKIHLIEKLDERNPKVFAVLTRIAQCLQDEELNSLIILLAGKVDVSTAKYLRNIAHLITKDSLEEVLTSQFKEAEDTNYKVCRETCLTLLAIAPYATNDGVQQIISCFIQILADEQHALLHILGDHPGYDIAINGLIRLADTIKQTELEQILNLQEINFSIIALKYILKAYTQFLENLCVQCTEEASVSISA</sequence>
<dbReference type="InterPro" id="IPR011989">
    <property type="entry name" value="ARM-like"/>
</dbReference>
<dbReference type="SUPFAM" id="SSF48371">
    <property type="entry name" value="ARM repeat"/>
    <property type="match status" value="1"/>
</dbReference>
<evidence type="ECO:0000313" key="2">
    <source>
        <dbReference type="Proteomes" id="UP001057474"/>
    </source>
</evidence>
<reference evidence="1" key="1">
    <citation type="submission" date="2021-03" db="EMBL/GenBank/DDBJ databases">
        <title>Legionella lytica PCM 2298.</title>
        <authorList>
            <person name="Koper P."/>
        </authorList>
    </citation>
    <scope>NUCLEOTIDE SEQUENCE</scope>
    <source>
        <strain evidence="1">PCM 2298</strain>
    </source>
</reference>
<dbReference type="Proteomes" id="UP001057474">
    <property type="component" value="Chromosome"/>
</dbReference>
<proteinExistence type="predicted"/>
<dbReference type="RefSeq" id="WP_252579994.1">
    <property type="nucleotide sequence ID" value="NZ_CP071527.1"/>
</dbReference>
<name>A0ABY4Y7R5_9GAMM</name>
<accession>A0ABY4Y7R5</accession>
<dbReference type="InterPro" id="IPR016024">
    <property type="entry name" value="ARM-type_fold"/>
</dbReference>
<protein>
    <recommendedName>
        <fullName evidence="3">HEAT repeat protein</fullName>
    </recommendedName>
</protein>
<organism evidence="1 2">
    <name type="scientific">Legionella lytica</name>
    <dbReference type="NCBI Taxonomy" id="96232"/>
    <lineage>
        <taxon>Bacteria</taxon>
        <taxon>Pseudomonadati</taxon>
        <taxon>Pseudomonadota</taxon>
        <taxon>Gammaproteobacteria</taxon>
        <taxon>Legionellales</taxon>
        <taxon>Legionellaceae</taxon>
        <taxon>Legionella</taxon>
    </lineage>
</organism>
<keyword evidence="2" id="KW-1185">Reference proteome</keyword>
<evidence type="ECO:0008006" key="3">
    <source>
        <dbReference type="Google" id="ProtNLM"/>
    </source>
</evidence>
<dbReference type="Gene3D" id="1.25.10.10">
    <property type="entry name" value="Leucine-rich Repeat Variant"/>
    <property type="match status" value="1"/>
</dbReference>
<dbReference type="EMBL" id="CP071527">
    <property type="protein sequence ID" value="USQ13680.1"/>
    <property type="molecule type" value="Genomic_DNA"/>
</dbReference>